<evidence type="ECO:0000256" key="3">
    <source>
        <dbReference type="ARBA" id="ARBA00009131"/>
    </source>
</evidence>
<evidence type="ECO:0000313" key="15">
    <source>
        <dbReference type="Proteomes" id="UP000694865"/>
    </source>
</evidence>
<dbReference type="GeneID" id="100375191"/>
<feature type="compositionally biased region" description="Low complexity" evidence="13">
    <location>
        <begin position="642"/>
        <end position="662"/>
    </location>
</feature>
<comment type="similarity">
    <text evidence="3">Belongs to the DZIP C2H2-type zinc-finger protein family.</text>
</comment>
<dbReference type="Gene3D" id="3.30.160.60">
    <property type="entry name" value="Classic Zinc Finger"/>
    <property type="match status" value="1"/>
</dbReference>
<sequence length="877" mass="100230">MKGDNENMDNMMPSGYYNSPRRQAATAFASQNGYIPNGTPINGPGFSFRKRYERVDWRKMAAVDVDRVSRDLDFTVLQDNIMNLTFCNIEQELDTRMIDPNFLKLFKLAQLTIEYLLHSQEYLANTISVLEDKLHNAMQEHEATKITFSKQTEEMKNLKKENRKRKKMLEAQQSLIHAGANNYHKCQYCQKAFINGSFLQAHMQRRHPEFVLPSATLQLQNQAAKANEKLEKEIEELRQNLKHAQSQMNDQKKNFQEQLAAKEQNRKDEKQKMEMEKWKQEQLEIQKKEMEALRETFMKELKEIQDKYSISQRQFEDLQAQYGQKSNLGNLVDDVDLQKQREEYDKTIKDMSEQMRSLKESMRKDMHGQLKDQEKRWKDRMKELKMNHENELEILNENLEQTKMQLGIEKEGGSNVGKSYEKQLKELMRRSKEQDKVIKAQEKQLRDLHSKAAFAAVITSTPIHPKKCSCTETKPPISPPPLITTTEPSSDEEKQPLDPRRIAKLREELKHTLEQYLERRGIARACKGISTTTFHNKATELEQERQQLALKHKTFQEVREQCRKELNHRTKEKLREAQKSPSASTAKKNVAKKEKASNLLSVGRNSKTPDRSPRRKKQPPRAIASTSPPPVAPRSPDKIGAMSTMSTTGSWDTTTYTRGTYGDDTDSEEESEEEEEEEEEEEVEEEETEEDAESESNWDSEEESELKHLKSSTEVSTKQTSAVRQPRGALVRDMTKSIERQLSGRGGQKPVGGVDLSGSVHRQQGRDQSDGSPTPRIPSMGDEEDSDFSISSLEDLGSAAAPKPVAASSRRQQPAPAPRHRTSSETESSNTYGTSFWGSASHKGPGPSKEAGSGHGTGKSSVSVTDWDDDLDIDELT</sequence>
<protein>
    <submittedName>
        <fullName evidence="16">Zinc finger protein Dzip1-like</fullName>
    </submittedName>
</protein>
<evidence type="ECO:0000256" key="8">
    <source>
        <dbReference type="ARBA" id="ARBA00023054"/>
    </source>
</evidence>
<keyword evidence="7" id="KW-0862">Zinc</keyword>
<dbReference type="Pfam" id="PF25977">
    <property type="entry name" value="DZIP1"/>
    <property type="match status" value="1"/>
</dbReference>
<dbReference type="Pfam" id="PF13815">
    <property type="entry name" value="Dzip-like_N"/>
    <property type="match status" value="1"/>
</dbReference>
<evidence type="ECO:0000256" key="4">
    <source>
        <dbReference type="ARBA" id="ARBA00022490"/>
    </source>
</evidence>
<feature type="region of interest" description="Disordered" evidence="13">
    <location>
        <begin position="570"/>
        <end position="877"/>
    </location>
</feature>
<evidence type="ECO:0000259" key="14">
    <source>
        <dbReference type="PROSITE" id="PS50157"/>
    </source>
</evidence>
<dbReference type="InterPro" id="IPR013087">
    <property type="entry name" value="Znf_C2H2_type"/>
</dbReference>
<evidence type="ECO:0000256" key="9">
    <source>
        <dbReference type="ARBA" id="ARBA00023212"/>
    </source>
</evidence>
<keyword evidence="15" id="KW-1185">Reference proteome</keyword>
<dbReference type="PANTHER" id="PTHR21502">
    <property type="entry name" value="ZINC FINGER PROTEIN DZIP1"/>
    <property type="match status" value="1"/>
</dbReference>
<feature type="compositionally biased region" description="Polar residues" evidence="13">
    <location>
        <begin position="825"/>
        <end position="838"/>
    </location>
</feature>
<evidence type="ECO:0000256" key="11">
    <source>
        <dbReference type="PROSITE-ProRule" id="PRU00042"/>
    </source>
</evidence>
<evidence type="ECO:0000256" key="10">
    <source>
        <dbReference type="ARBA" id="ARBA00023273"/>
    </source>
</evidence>
<evidence type="ECO:0000256" key="2">
    <source>
        <dbReference type="ARBA" id="ARBA00004120"/>
    </source>
</evidence>
<feature type="domain" description="C2H2-type" evidence="14">
    <location>
        <begin position="184"/>
        <end position="207"/>
    </location>
</feature>
<keyword evidence="6 11" id="KW-0863">Zinc-finger</keyword>
<keyword evidence="8 12" id="KW-0175">Coiled coil</keyword>
<feature type="compositionally biased region" description="Acidic residues" evidence="13">
    <location>
        <begin position="866"/>
        <end position="877"/>
    </location>
</feature>
<gene>
    <name evidence="16" type="primary">LOC100375191</name>
</gene>
<dbReference type="RefSeq" id="XP_006823292.1">
    <property type="nucleotide sequence ID" value="XM_006823229.1"/>
</dbReference>
<reference evidence="16" key="1">
    <citation type="submission" date="2025-08" db="UniProtKB">
        <authorList>
            <consortium name="RefSeq"/>
        </authorList>
    </citation>
    <scope>IDENTIFICATION</scope>
    <source>
        <tissue evidence="16">Testes</tissue>
    </source>
</reference>
<organism evidence="15 16">
    <name type="scientific">Saccoglossus kowalevskii</name>
    <name type="common">Acorn worm</name>
    <dbReference type="NCBI Taxonomy" id="10224"/>
    <lineage>
        <taxon>Eukaryota</taxon>
        <taxon>Metazoa</taxon>
        <taxon>Hemichordata</taxon>
        <taxon>Enteropneusta</taxon>
        <taxon>Harrimaniidae</taxon>
        <taxon>Saccoglossus</taxon>
    </lineage>
</organism>
<accession>A0ABM0MTF1</accession>
<dbReference type="PROSITE" id="PS00028">
    <property type="entry name" value="ZINC_FINGER_C2H2_1"/>
    <property type="match status" value="1"/>
</dbReference>
<dbReference type="PROSITE" id="PS50157">
    <property type="entry name" value="ZINC_FINGER_C2H2_2"/>
    <property type="match status" value="1"/>
</dbReference>
<evidence type="ECO:0000256" key="1">
    <source>
        <dbReference type="ARBA" id="ARBA00004114"/>
    </source>
</evidence>
<dbReference type="Proteomes" id="UP000694865">
    <property type="component" value="Unplaced"/>
</dbReference>
<evidence type="ECO:0000256" key="5">
    <source>
        <dbReference type="ARBA" id="ARBA00022723"/>
    </source>
</evidence>
<feature type="compositionally biased region" description="Low complexity" evidence="13">
    <location>
        <begin position="798"/>
        <end position="814"/>
    </location>
</feature>
<evidence type="ECO:0000256" key="7">
    <source>
        <dbReference type="ARBA" id="ARBA00022833"/>
    </source>
</evidence>
<feature type="compositionally biased region" description="Polar residues" evidence="13">
    <location>
        <begin position="713"/>
        <end position="723"/>
    </location>
</feature>
<keyword evidence="5" id="KW-0479">Metal-binding</keyword>
<feature type="coiled-coil region" evidence="12">
    <location>
        <begin position="141"/>
        <end position="175"/>
    </location>
</feature>
<comment type="subcellular location">
    <subcellularLocation>
        <location evidence="2">Cytoplasm</location>
        <location evidence="2">Cytoskeleton</location>
        <location evidence="2">Cilium basal body</location>
    </subcellularLocation>
    <subcellularLocation>
        <location evidence="1">Cytoplasm</location>
        <location evidence="1">Cytoskeleton</location>
        <location evidence="1">Microtubule organizing center</location>
        <location evidence="1">Centrosome</location>
        <location evidence="1">Centriole</location>
    </subcellularLocation>
</comment>
<proteinExistence type="inferred from homology"/>
<evidence type="ECO:0000256" key="6">
    <source>
        <dbReference type="ARBA" id="ARBA00022771"/>
    </source>
</evidence>
<feature type="coiled-coil region" evidence="12">
    <location>
        <begin position="216"/>
        <end position="444"/>
    </location>
</feature>
<evidence type="ECO:0000256" key="12">
    <source>
        <dbReference type="SAM" id="Coils"/>
    </source>
</evidence>
<dbReference type="InterPro" id="IPR032714">
    <property type="entry name" value="DZIP1_N"/>
</dbReference>
<keyword evidence="10" id="KW-0966">Cell projection</keyword>
<keyword evidence="4" id="KW-0963">Cytoplasm</keyword>
<dbReference type="InterPro" id="IPR058883">
    <property type="entry name" value="DZIP1_dom"/>
</dbReference>
<dbReference type="PANTHER" id="PTHR21502:SF3">
    <property type="entry name" value="CILIUM ASSEMBLY PROTEIN DZIP1L"/>
    <property type="match status" value="1"/>
</dbReference>
<keyword evidence="9" id="KW-0206">Cytoskeleton</keyword>
<feature type="region of interest" description="Disordered" evidence="13">
    <location>
        <begin position="470"/>
        <end position="499"/>
    </location>
</feature>
<evidence type="ECO:0000256" key="13">
    <source>
        <dbReference type="SAM" id="MobiDB-lite"/>
    </source>
</evidence>
<name>A0ABM0MTF1_SACKO</name>
<dbReference type="InterPro" id="IPR051241">
    <property type="entry name" value="DZIP_RILPL"/>
</dbReference>
<evidence type="ECO:0000313" key="16">
    <source>
        <dbReference type="RefSeq" id="XP_006823292.1"/>
    </source>
</evidence>
<feature type="compositionally biased region" description="Acidic residues" evidence="13">
    <location>
        <begin position="663"/>
        <end position="704"/>
    </location>
</feature>